<dbReference type="GO" id="GO:0007155">
    <property type="term" value="P:cell adhesion"/>
    <property type="evidence" value="ECO:0007669"/>
    <property type="project" value="InterPro"/>
</dbReference>
<dbReference type="AlphaFoldDB" id="A0A3N6SHB2"/>
<organism evidence="1 2">
    <name type="scientific">Erwinia psidii</name>
    <dbReference type="NCBI Taxonomy" id="69224"/>
    <lineage>
        <taxon>Bacteria</taxon>
        <taxon>Pseudomonadati</taxon>
        <taxon>Pseudomonadota</taxon>
        <taxon>Gammaproteobacteria</taxon>
        <taxon>Enterobacterales</taxon>
        <taxon>Erwiniaceae</taxon>
        <taxon>Erwinia</taxon>
    </lineage>
</organism>
<evidence type="ECO:0008006" key="3">
    <source>
        <dbReference type="Google" id="ProtNLM"/>
    </source>
</evidence>
<dbReference type="InterPro" id="IPR036937">
    <property type="entry name" value="Adhesion_dom_fimbrial_sf"/>
</dbReference>
<keyword evidence="2" id="KW-1185">Reference proteome</keyword>
<proteinExistence type="predicted"/>
<sequence length="243" mass="25717">MGLILDGEDLGTFTTSGTTIANRKDTGWRIKKNSPESKTLTFQAYMVKEGDIDTTKITSGITLFRLDGVGGINTTPNSNYNMYITGWDNAGTVNCDTSLSVTPITLSGIMTDKAYAGTENYSTSYSTISLSCTSSSGSILNAVSSVKGKFSISGSALSDDNTLFSTNQNNLGLAVSYDGSVMSPGSSTTVNIPIASGKGSKTLSLGIKPQLFSLELNNPSWLFEDKNDINSSFNFSFSPTLVN</sequence>
<dbReference type="EMBL" id="RHHM01000015">
    <property type="protein sequence ID" value="RQM36936.1"/>
    <property type="molecule type" value="Genomic_DNA"/>
</dbReference>
<accession>A0A3N6SHB2</accession>
<protein>
    <recommendedName>
        <fullName evidence="3">Fimbrial protein</fullName>
    </recommendedName>
</protein>
<gene>
    <name evidence="1" type="ORF">EB241_17270</name>
</gene>
<reference evidence="1 2" key="1">
    <citation type="submission" date="2018-10" db="EMBL/GenBank/DDBJ databases">
        <title>Draft genome sequence for the type isolate of Erwinia psidii, agent causal of bacterial blight in guava (Psidium guajava) and wilt and die-back of Eucalyptus spp.</title>
        <authorList>
            <person name="Hermenegildo P.S."/>
            <person name="Santos S.A."/>
            <person name="Guimaraes L.M.S."/>
            <person name="Vidigal P.M.P."/>
            <person name="Pereira I.C."/>
            <person name="Badel J.L."/>
            <person name="Alfenas-Zerbini P."/>
            <person name="Ferreira M.A.S.V."/>
            <person name="Alfenas A.C."/>
        </authorList>
    </citation>
    <scope>NUCLEOTIDE SEQUENCE [LARGE SCALE GENOMIC DNA]</scope>
    <source>
        <strain evidence="1 2">IBSBF 435</strain>
    </source>
</reference>
<dbReference type="Gene3D" id="2.60.40.1090">
    <property type="entry name" value="Fimbrial-type adhesion domain"/>
    <property type="match status" value="1"/>
</dbReference>
<evidence type="ECO:0000313" key="2">
    <source>
        <dbReference type="Proteomes" id="UP000279457"/>
    </source>
</evidence>
<dbReference type="Proteomes" id="UP000279457">
    <property type="component" value="Unassembled WGS sequence"/>
</dbReference>
<comment type="caution">
    <text evidence="1">The sequence shown here is derived from an EMBL/GenBank/DDBJ whole genome shotgun (WGS) entry which is preliminary data.</text>
</comment>
<evidence type="ECO:0000313" key="1">
    <source>
        <dbReference type="EMBL" id="RQM36936.1"/>
    </source>
</evidence>
<name>A0A3N6SHB2_9GAMM</name>
<dbReference type="GO" id="GO:0009289">
    <property type="term" value="C:pilus"/>
    <property type="evidence" value="ECO:0007669"/>
    <property type="project" value="InterPro"/>
</dbReference>